<reference evidence="2" key="1">
    <citation type="submission" date="2022-01" db="EMBL/GenBank/DDBJ databases">
        <authorList>
            <person name="King R."/>
        </authorList>
    </citation>
    <scope>NUCLEOTIDE SEQUENCE</scope>
</reference>
<evidence type="ECO:0000313" key="2">
    <source>
        <dbReference type="EMBL" id="CAH1394512.1"/>
    </source>
</evidence>
<keyword evidence="3" id="KW-1185">Reference proteome</keyword>
<feature type="compositionally biased region" description="Basic and acidic residues" evidence="1">
    <location>
        <begin position="60"/>
        <end position="74"/>
    </location>
</feature>
<dbReference type="EMBL" id="OV725079">
    <property type="protein sequence ID" value="CAH1394512.1"/>
    <property type="molecule type" value="Genomic_DNA"/>
</dbReference>
<feature type="region of interest" description="Disordered" evidence="1">
    <location>
        <begin position="54"/>
        <end position="81"/>
    </location>
</feature>
<dbReference type="AlphaFoldDB" id="A0A9P0EG26"/>
<organism evidence="2 3">
    <name type="scientific">Nezara viridula</name>
    <name type="common">Southern green stink bug</name>
    <name type="synonym">Cimex viridulus</name>
    <dbReference type="NCBI Taxonomy" id="85310"/>
    <lineage>
        <taxon>Eukaryota</taxon>
        <taxon>Metazoa</taxon>
        <taxon>Ecdysozoa</taxon>
        <taxon>Arthropoda</taxon>
        <taxon>Hexapoda</taxon>
        <taxon>Insecta</taxon>
        <taxon>Pterygota</taxon>
        <taxon>Neoptera</taxon>
        <taxon>Paraneoptera</taxon>
        <taxon>Hemiptera</taxon>
        <taxon>Heteroptera</taxon>
        <taxon>Panheteroptera</taxon>
        <taxon>Pentatomomorpha</taxon>
        <taxon>Pentatomoidea</taxon>
        <taxon>Pentatomidae</taxon>
        <taxon>Pentatominae</taxon>
        <taxon>Nezara</taxon>
    </lineage>
</organism>
<evidence type="ECO:0000313" key="3">
    <source>
        <dbReference type="Proteomes" id="UP001152798"/>
    </source>
</evidence>
<protein>
    <submittedName>
        <fullName evidence="2">Uncharacterized protein</fullName>
    </submittedName>
</protein>
<name>A0A9P0EG26_NEZVI</name>
<proteinExistence type="predicted"/>
<accession>A0A9P0EG26</accession>
<evidence type="ECO:0000256" key="1">
    <source>
        <dbReference type="SAM" id="MobiDB-lite"/>
    </source>
</evidence>
<dbReference type="Proteomes" id="UP001152798">
    <property type="component" value="Chromosome 3"/>
</dbReference>
<sequence length="125" mass="14174">MFLAFCEHSPIKLLTVKLYGLLTSDIAHDAAVGADEPVDIVRWARRTTQLLDQHVVGHPGSHDGRHSADDDRQQDGQPLQDTEYSHLDRSLQFSSPSSSLSFDIRFLILSDRSRFYSMAIFIEEE</sequence>
<gene>
    <name evidence="2" type="ORF">NEZAVI_LOCUS5001</name>
</gene>